<evidence type="ECO:0000256" key="2">
    <source>
        <dbReference type="ARBA" id="ARBA00006500"/>
    </source>
</evidence>
<evidence type="ECO:0000256" key="6">
    <source>
        <dbReference type="ARBA" id="ARBA00022801"/>
    </source>
</evidence>
<dbReference type="KEGG" id="rarg:115741389"/>
<organism evidence="15 16">
    <name type="scientific">Rhodamnia argentea</name>
    <dbReference type="NCBI Taxonomy" id="178133"/>
    <lineage>
        <taxon>Eukaryota</taxon>
        <taxon>Viridiplantae</taxon>
        <taxon>Streptophyta</taxon>
        <taxon>Embryophyta</taxon>
        <taxon>Tracheophyta</taxon>
        <taxon>Spermatophyta</taxon>
        <taxon>Magnoliopsida</taxon>
        <taxon>eudicotyledons</taxon>
        <taxon>Gunneridae</taxon>
        <taxon>Pentapetalae</taxon>
        <taxon>rosids</taxon>
        <taxon>malvids</taxon>
        <taxon>Myrtales</taxon>
        <taxon>Myrtaceae</taxon>
        <taxon>Myrtoideae</taxon>
        <taxon>Myrteae</taxon>
        <taxon>Australasian group</taxon>
        <taxon>Rhodamnia</taxon>
    </lineage>
</organism>
<keyword evidence="3 11" id="KW-0444">Lipid biosynthesis</keyword>
<feature type="compositionally biased region" description="Basic and acidic residues" evidence="12">
    <location>
        <begin position="362"/>
        <end position="371"/>
    </location>
</feature>
<dbReference type="PANTHER" id="PTHR31727">
    <property type="entry name" value="OLEOYL-ACYL CARRIER PROTEIN THIOESTERASE 1, CHLOROPLASTIC"/>
    <property type="match status" value="1"/>
</dbReference>
<evidence type="ECO:0000256" key="4">
    <source>
        <dbReference type="ARBA" id="ARBA00022528"/>
    </source>
</evidence>
<evidence type="ECO:0000256" key="8">
    <source>
        <dbReference type="ARBA" id="ARBA00022946"/>
    </source>
</evidence>
<keyword evidence="8" id="KW-0809">Transit peptide</keyword>
<dbReference type="Pfam" id="PF20791">
    <property type="entry name" value="Acyl-ACP_TE_C"/>
    <property type="match status" value="1"/>
</dbReference>
<reference evidence="16" key="1">
    <citation type="submission" date="2025-08" db="UniProtKB">
        <authorList>
            <consortium name="RefSeq"/>
        </authorList>
    </citation>
    <scope>IDENTIFICATION</scope>
    <source>
        <tissue evidence="16">Leaf</tissue>
    </source>
</reference>
<dbReference type="GO" id="GO:0000036">
    <property type="term" value="F:acyl carrier activity"/>
    <property type="evidence" value="ECO:0007669"/>
    <property type="project" value="TreeGrafter"/>
</dbReference>
<gene>
    <name evidence="16" type="primary">LOC115741389</name>
</gene>
<comment type="function">
    <text evidence="11">Plays an essential role in chain termination during de novo fatty acid synthesis.</text>
</comment>
<evidence type="ECO:0000259" key="14">
    <source>
        <dbReference type="Pfam" id="PF20791"/>
    </source>
</evidence>
<sequence>MNDSLSMRFMAGTCNFPAWPPPRAVAGRGEKNDVVAIMAKIGFCPWRCRGNASRPPPRLLVTAGTDGDQMVGMINGKKVNGVYINEAPLYTAATSNPDKLVKECGADSPPHACLVGRFVDNRFVYRQTFIIRSYEIGPDKTATMETLMNLLQETALNHVTSSGLAGNGFGATREMSLRKLIWVVTRIHVQVQRYSSWGDVVEIDTWVDAAGKNGMRRDWIIRDYNTQEIITRATSTWVIMNRDTRRLTKIPDQVREEVIPFYLNKLSIPTEENDTDKIDKLTDATAERIRSGLAPRWNDMDANQHVNNVKYIGWILESVPINVLEAYSLTSMTLEYRRECRQSNLLESLTSTTRSPGDSEADPPRKPGRCPELEYTHLLRMQADKAEIVRARTEWHSKTK</sequence>
<dbReference type="GeneID" id="115741389"/>
<comment type="similarity">
    <text evidence="2 11">Belongs to the acyl-ACP thioesterase family.</text>
</comment>
<proteinExistence type="inferred from homology"/>
<dbReference type="Gene3D" id="3.10.129.10">
    <property type="entry name" value="Hotdog Thioesterase"/>
    <property type="match status" value="1"/>
</dbReference>
<dbReference type="FunFam" id="3.10.129.10:FF:000014">
    <property type="entry name" value="Acyl-[acyl-carrier-protein] hydrolase"/>
    <property type="match status" value="1"/>
</dbReference>
<name>A0A8B8PAU8_9MYRT</name>
<dbReference type="EC" id="3.1.2.-" evidence="11"/>
<dbReference type="CDD" id="cd00586">
    <property type="entry name" value="4HBT"/>
    <property type="match status" value="1"/>
</dbReference>
<evidence type="ECO:0000256" key="12">
    <source>
        <dbReference type="SAM" id="MobiDB-lite"/>
    </source>
</evidence>
<feature type="domain" description="Acyl-ACP thioesterase N-terminal hotdog" evidence="13">
    <location>
        <begin position="124"/>
        <end position="257"/>
    </location>
</feature>
<keyword evidence="4 11" id="KW-0150">Chloroplast</keyword>
<dbReference type="PANTHER" id="PTHR31727:SF5">
    <property type="entry name" value="ACYL-[ACYL-CARRIER-PROTEIN] HYDROLASE"/>
    <property type="match status" value="1"/>
</dbReference>
<keyword evidence="9 11" id="KW-0443">Lipid metabolism</keyword>
<dbReference type="Proteomes" id="UP000827889">
    <property type="component" value="Chromosome 6"/>
</dbReference>
<dbReference type="GO" id="GO:0016297">
    <property type="term" value="F:fatty acyl-[ACP] hydrolase activity"/>
    <property type="evidence" value="ECO:0007669"/>
    <property type="project" value="InterPro"/>
</dbReference>
<dbReference type="OrthoDB" id="618395at2759"/>
<evidence type="ECO:0000259" key="13">
    <source>
        <dbReference type="Pfam" id="PF01643"/>
    </source>
</evidence>
<accession>A0A8B8PAU8</accession>
<evidence type="ECO:0000313" key="16">
    <source>
        <dbReference type="RefSeq" id="XP_030531113.1"/>
    </source>
</evidence>
<dbReference type="SUPFAM" id="SSF54637">
    <property type="entry name" value="Thioesterase/thiol ester dehydrase-isomerase"/>
    <property type="match status" value="2"/>
</dbReference>
<dbReference type="RefSeq" id="XP_030531113.1">
    <property type="nucleotide sequence ID" value="XM_030675253.2"/>
</dbReference>
<dbReference type="AlphaFoldDB" id="A0A8B8PAU8"/>
<evidence type="ECO:0000313" key="15">
    <source>
        <dbReference type="Proteomes" id="UP000827889"/>
    </source>
</evidence>
<dbReference type="Pfam" id="PF01643">
    <property type="entry name" value="Acyl-ACP_TE"/>
    <property type="match status" value="1"/>
</dbReference>
<evidence type="ECO:0000256" key="1">
    <source>
        <dbReference type="ARBA" id="ARBA00004229"/>
    </source>
</evidence>
<keyword evidence="7 11" id="KW-0276">Fatty acid metabolism</keyword>
<dbReference type="InterPro" id="IPR002864">
    <property type="entry name" value="Acyl-ACP_thioesterase_NHD"/>
</dbReference>
<dbReference type="InterPro" id="IPR049427">
    <property type="entry name" value="Acyl-ACP_TE_C"/>
</dbReference>
<keyword evidence="5 11" id="KW-0934">Plastid</keyword>
<dbReference type="InterPro" id="IPR029069">
    <property type="entry name" value="HotDog_dom_sf"/>
</dbReference>
<feature type="compositionally biased region" description="Polar residues" evidence="12">
    <location>
        <begin position="347"/>
        <end position="356"/>
    </location>
</feature>
<feature type="region of interest" description="Disordered" evidence="12">
    <location>
        <begin position="347"/>
        <end position="371"/>
    </location>
</feature>
<evidence type="ECO:0000256" key="7">
    <source>
        <dbReference type="ARBA" id="ARBA00022832"/>
    </source>
</evidence>
<feature type="domain" description="Acyl-ACP thioesterase-like C-terminal" evidence="14">
    <location>
        <begin position="285"/>
        <end position="396"/>
    </location>
</feature>
<evidence type="ECO:0000256" key="10">
    <source>
        <dbReference type="ARBA" id="ARBA00023160"/>
    </source>
</evidence>
<keyword evidence="15" id="KW-1185">Reference proteome</keyword>
<comment type="subcellular location">
    <subcellularLocation>
        <location evidence="1 11">Plastid</location>
        <location evidence="1 11">Chloroplast</location>
    </subcellularLocation>
</comment>
<evidence type="ECO:0000256" key="5">
    <source>
        <dbReference type="ARBA" id="ARBA00022640"/>
    </source>
</evidence>
<protein>
    <recommendedName>
        <fullName evidence="11">Acyl-[acyl-carrier-protein] hydrolase</fullName>
        <ecNumber evidence="11">3.1.2.-</ecNumber>
    </recommendedName>
</protein>
<keyword evidence="6 11" id="KW-0378">Hydrolase</keyword>
<evidence type="ECO:0000256" key="9">
    <source>
        <dbReference type="ARBA" id="ARBA00023098"/>
    </source>
</evidence>
<evidence type="ECO:0000256" key="3">
    <source>
        <dbReference type="ARBA" id="ARBA00022516"/>
    </source>
</evidence>
<evidence type="ECO:0000256" key="11">
    <source>
        <dbReference type="RuleBase" id="RU363096"/>
    </source>
</evidence>
<keyword evidence="10 11" id="KW-0275">Fatty acid biosynthesis</keyword>
<dbReference type="InterPro" id="IPR045023">
    <property type="entry name" value="FATA/B"/>
</dbReference>
<dbReference type="GO" id="GO:0009507">
    <property type="term" value="C:chloroplast"/>
    <property type="evidence" value="ECO:0007669"/>
    <property type="project" value="UniProtKB-SubCell"/>
</dbReference>